<reference evidence="3 4" key="1">
    <citation type="submission" date="2019-01" db="EMBL/GenBank/DDBJ databases">
        <title>Sequencing of cultivated peanut Arachis hypogaea provides insights into genome evolution and oil improvement.</title>
        <authorList>
            <person name="Chen X."/>
        </authorList>
    </citation>
    <scope>NUCLEOTIDE SEQUENCE [LARGE SCALE GENOMIC DNA]</scope>
    <source>
        <strain evidence="4">cv. Fuhuasheng</strain>
        <tissue evidence="3">Leaves</tissue>
    </source>
</reference>
<evidence type="ECO:0000256" key="2">
    <source>
        <dbReference type="SAM" id="SignalP"/>
    </source>
</evidence>
<feature type="chain" id="PRO_5019358758" evidence="2">
    <location>
        <begin position="21"/>
        <end position="74"/>
    </location>
</feature>
<protein>
    <submittedName>
        <fullName evidence="3">Uncharacterized protein</fullName>
    </submittedName>
</protein>
<comment type="caution">
    <text evidence="3">The sequence shown here is derived from an EMBL/GenBank/DDBJ whole genome shotgun (WGS) entry which is preliminary data.</text>
</comment>
<organism evidence="3 4">
    <name type="scientific">Arachis hypogaea</name>
    <name type="common">Peanut</name>
    <dbReference type="NCBI Taxonomy" id="3818"/>
    <lineage>
        <taxon>Eukaryota</taxon>
        <taxon>Viridiplantae</taxon>
        <taxon>Streptophyta</taxon>
        <taxon>Embryophyta</taxon>
        <taxon>Tracheophyta</taxon>
        <taxon>Spermatophyta</taxon>
        <taxon>Magnoliopsida</taxon>
        <taxon>eudicotyledons</taxon>
        <taxon>Gunneridae</taxon>
        <taxon>Pentapetalae</taxon>
        <taxon>rosids</taxon>
        <taxon>fabids</taxon>
        <taxon>Fabales</taxon>
        <taxon>Fabaceae</taxon>
        <taxon>Papilionoideae</taxon>
        <taxon>50 kb inversion clade</taxon>
        <taxon>dalbergioids sensu lato</taxon>
        <taxon>Dalbergieae</taxon>
        <taxon>Pterocarpus clade</taxon>
        <taxon>Arachis</taxon>
    </lineage>
</organism>
<dbReference type="EMBL" id="SDMP01000007">
    <property type="protein sequence ID" value="RYR48755.1"/>
    <property type="molecule type" value="Genomic_DNA"/>
</dbReference>
<keyword evidence="1" id="KW-0472">Membrane</keyword>
<dbReference type="Proteomes" id="UP000289738">
    <property type="component" value="Chromosome A07"/>
</dbReference>
<feature type="transmembrane region" description="Helical" evidence="1">
    <location>
        <begin position="27"/>
        <end position="46"/>
    </location>
</feature>
<keyword evidence="1" id="KW-1133">Transmembrane helix</keyword>
<gene>
    <name evidence="3" type="ORF">Ahy_A07g034831</name>
</gene>
<evidence type="ECO:0000313" key="4">
    <source>
        <dbReference type="Proteomes" id="UP000289738"/>
    </source>
</evidence>
<evidence type="ECO:0000313" key="3">
    <source>
        <dbReference type="EMBL" id="RYR48755.1"/>
    </source>
</evidence>
<keyword evidence="2" id="KW-0732">Signal</keyword>
<feature type="signal peptide" evidence="2">
    <location>
        <begin position="1"/>
        <end position="20"/>
    </location>
</feature>
<sequence length="74" mass="8159">MTNIIFLICLCLHFCNQAESLVGLILYSILIVIMKTTFVASPGVLVNHGSLHHHPMLAGLVYVSNIFFGKSPYP</sequence>
<name>A0A445CCU2_ARAHY</name>
<keyword evidence="1" id="KW-0812">Transmembrane</keyword>
<evidence type="ECO:0000256" key="1">
    <source>
        <dbReference type="SAM" id="Phobius"/>
    </source>
</evidence>
<keyword evidence="4" id="KW-1185">Reference proteome</keyword>
<proteinExistence type="predicted"/>
<dbReference type="AlphaFoldDB" id="A0A445CCU2"/>
<accession>A0A445CCU2</accession>